<dbReference type="KEGG" id="ota:OT_ostta08g02270"/>
<reference evidence="1 2" key="2">
    <citation type="journal article" date="2014" name="BMC Genomics">
        <title>An improved genome of the model marine alga Ostreococcus tauri unfolds by assessing Illumina de novo assemblies.</title>
        <authorList>
            <person name="Blanc-Mathieu R."/>
            <person name="Verhelst B."/>
            <person name="Derelle E."/>
            <person name="Rombauts S."/>
            <person name="Bouget F.Y."/>
            <person name="Carre I."/>
            <person name="Chateau A."/>
            <person name="Eyre-Walker A."/>
            <person name="Grimsley N."/>
            <person name="Moreau H."/>
            <person name="Piegu B."/>
            <person name="Rivals E."/>
            <person name="Schackwitz W."/>
            <person name="Van de Peer Y."/>
            <person name="Piganeau G."/>
        </authorList>
    </citation>
    <scope>NUCLEOTIDE SEQUENCE [LARGE SCALE GENOMIC DNA]</scope>
    <source>
        <strain evidence="2">OTTH 0595 / CCAP 157/2 / RCC745</strain>
    </source>
</reference>
<dbReference type="Proteomes" id="UP000009170">
    <property type="component" value="Unassembled WGS sequence"/>
</dbReference>
<evidence type="ECO:0000313" key="1">
    <source>
        <dbReference type="EMBL" id="CEG01488.1"/>
    </source>
</evidence>
<dbReference type="RefSeq" id="XP_022840988.1">
    <property type="nucleotide sequence ID" value="XM_022983584.1"/>
</dbReference>
<dbReference type="EMBL" id="CAID01000008">
    <property type="protein sequence ID" value="CEG01488.1"/>
    <property type="molecule type" value="Genomic_DNA"/>
</dbReference>
<accession>A0A090M8K1</accession>
<organism evidence="1 2">
    <name type="scientific">Ostreococcus tauri</name>
    <name type="common">Marine green alga</name>
    <dbReference type="NCBI Taxonomy" id="70448"/>
    <lineage>
        <taxon>Eukaryota</taxon>
        <taxon>Viridiplantae</taxon>
        <taxon>Chlorophyta</taxon>
        <taxon>Mamiellophyceae</taxon>
        <taxon>Mamiellales</taxon>
        <taxon>Bathycoccaceae</taxon>
        <taxon>Ostreococcus</taxon>
    </lineage>
</organism>
<evidence type="ECO:0000313" key="2">
    <source>
        <dbReference type="Proteomes" id="UP000009170"/>
    </source>
</evidence>
<comment type="caution">
    <text evidence="1">The sequence shown here is derived from an EMBL/GenBank/DDBJ whole genome shotgun (WGS) entry which is preliminary data.</text>
</comment>
<proteinExistence type="predicted"/>
<gene>
    <name evidence="1" type="ORF">OT_ostta08g02270</name>
</gene>
<keyword evidence="2" id="KW-1185">Reference proteome</keyword>
<dbReference type="AlphaFoldDB" id="A0A090M8K1"/>
<dbReference type="InParanoid" id="A0A090M8K1"/>
<protein>
    <submittedName>
        <fullName evidence="1">Unnamed product</fullName>
    </submittedName>
</protein>
<sequence>MASPVDAYGRPIATPRAFDATPYVCYDEDGNRGRRDTVASLFGCLGDVAPARLKLTNGVLRRMNVGLERASCFGIGSGICASTMSTTMPRDLEGAISKEEWREIFVDGLADVSATTFSRGSCAPSTTYICGIMLTALICLPYFSSRSASMWRTYDQALREWTERANARLRPRGMRVKPQSNCWVWRNPGGGGKQRYIECWISIALDEEESAELDAEPHLFGDIADYSWYGGPREIDFITHPTF</sequence>
<name>A0A090M8K1_OSTTA</name>
<dbReference type="GeneID" id="34946057"/>
<reference evidence="2" key="1">
    <citation type="journal article" date="2006" name="Proc. Natl. Acad. Sci. U.S.A.">
        <title>Genome analysis of the smallest free-living eukaryote Ostreococcus tauri unveils many unique features.</title>
        <authorList>
            <person name="Derelle E."/>
            <person name="Ferraz C."/>
            <person name="Rombauts S."/>
            <person name="Rouze P."/>
            <person name="Worden A.Z."/>
            <person name="Robbens S."/>
            <person name="Partensky F."/>
            <person name="Degroeve S."/>
            <person name="Echeynie S."/>
            <person name="Cooke R."/>
            <person name="Saeys Y."/>
            <person name="Wuyts J."/>
            <person name="Jabbari K."/>
            <person name="Bowler C."/>
            <person name="Panaud O."/>
            <person name="Piegu B."/>
            <person name="Ball S.G."/>
            <person name="Ral J.-P."/>
            <person name="Bouget F.-Y."/>
            <person name="Piganeau G."/>
            <person name="De Baets B."/>
            <person name="Picard A."/>
            <person name="Delseny M."/>
            <person name="Demaille J."/>
            <person name="Van de Peer Y."/>
            <person name="Moreau H."/>
        </authorList>
    </citation>
    <scope>NUCLEOTIDE SEQUENCE [LARGE SCALE GENOMIC DNA]</scope>
    <source>
        <strain evidence="2">OTTH 0595 / CCAP 157/2 / RCC745</strain>
    </source>
</reference>